<proteinExistence type="predicted"/>
<name>A0ABS6A157_9PROT</name>
<protein>
    <submittedName>
        <fullName evidence="1">Uncharacterized protein</fullName>
    </submittedName>
</protein>
<organism evidence="1 2">
    <name type="scientific">Acidithiobacillus sulfurivorans</name>
    <dbReference type="NCBI Taxonomy" id="1958756"/>
    <lineage>
        <taxon>Bacteria</taxon>
        <taxon>Pseudomonadati</taxon>
        <taxon>Pseudomonadota</taxon>
        <taxon>Acidithiobacillia</taxon>
        <taxon>Acidithiobacillales</taxon>
        <taxon>Acidithiobacillaceae</taxon>
        <taxon>Acidithiobacillus</taxon>
    </lineage>
</organism>
<comment type="caution">
    <text evidence="1">The sequence shown here is derived from an EMBL/GenBank/DDBJ whole genome shotgun (WGS) entry which is preliminary data.</text>
</comment>
<dbReference type="RefSeq" id="WP_215884767.1">
    <property type="nucleotide sequence ID" value="NZ_JAAOMP010000153.1"/>
</dbReference>
<sequence length="276" mass="31229">MAIDSDITWSGYRIKSVIEWLNVSYAELMKHGHNGELKLGIEAFQMPQLIIFREVDGDDCEVSEEELKRKGIEQPKNIGVMDAVVTKRKLLIHPRDIPVLDTPSLLPTRKGYLIDDRFYPATKPFYPLRFLPWPPDELPEGWYYMPLKELQSAGPEEPVTLTDILAGAPARRRPIPVRLDGLIIPRAEIEKIKNRNYATKEKPADDDDLNTKTEEKYQAMIAAMVQIIASKFPGYNNGSTPNAAQIAKAINDTKLVDRQPGTIEKTISAAWDKFGK</sequence>
<dbReference type="EMBL" id="JAAOMP010000153">
    <property type="protein sequence ID" value="MBU2761243.1"/>
    <property type="molecule type" value="Genomic_DNA"/>
</dbReference>
<reference evidence="1 2" key="1">
    <citation type="journal article" date="2021" name="ISME J.">
        <title>Genomic evolution of the class Acidithiobacillia: deep-branching Proteobacteria living in extreme acidic conditions.</title>
        <authorList>
            <person name="Moya-Beltran A."/>
            <person name="Beard S."/>
            <person name="Rojas-Villalobos C."/>
            <person name="Issotta F."/>
            <person name="Gallardo Y."/>
            <person name="Ulloa R."/>
            <person name="Giaveno A."/>
            <person name="Degli Esposti M."/>
            <person name="Johnson D.B."/>
            <person name="Quatrini R."/>
        </authorList>
    </citation>
    <scope>NUCLEOTIDE SEQUENCE [LARGE SCALE GENOMIC DNA]</scope>
    <source>
        <strain evidence="1 2">RW2</strain>
    </source>
</reference>
<evidence type="ECO:0000313" key="1">
    <source>
        <dbReference type="EMBL" id="MBU2761243.1"/>
    </source>
</evidence>
<gene>
    <name evidence="1" type="ORF">HAP95_13990</name>
</gene>
<evidence type="ECO:0000313" key="2">
    <source>
        <dbReference type="Proteomes" id="UP000755654"/>
    </source>
</evidence>
<keyword evidence="2" id="KW-1185">Reference proteome</keyword>
<accession>A0ABS6A157</accession>
<dbReference type="Proteomes" id="UP000755654">
    <property type="component" value="Unassembled WGS sequence"/>
</dbReference>